<protein>
    <submittedName>
        <fullName evidence="1">Uncharacterized protein</fullName>
    </submittedName>
</protein>
<sequence>MQIKHISESQSIDNNNRLISLLEILSDFERGESVKNWLDLIYGSSIESSIKIQALAVVIKIAYHQLEIENSGSMHIEVNIVEIGVEVINVSTKYAVELDDTNTVKTSTVEKMRAAIYLSLDELWGIPDETGLKASMLDL</sequence>
<proteinExistence type="predicted"/>
<name>A0A397UY94_9GLOM</name>
<organism evidence="1 2">
    <name type="scientific">Gigaspora rosea</name>
    <dbReference type="NCBI Taxonomy" id="44941"/>
    <lineage>
        <taxon>Eukaryota</taxon>
        <taxon>Fungi</taxon>
        <taxon>Fungi incertae sedis</taxon>
        <taxon>Mucoromycota</taxon>
        <taxon>Glomeromycotina</taxon>
        <taxon>Glomeromycetes</taxon>
        <taxon>Diversisporales</taxon>
        <taxon>Gigasporaceae</taxon>
        <taxon>Gigaspora</taxon>
    </lineage>
</organism>
<dbReference type="EMBL" id="QKWP01001017">
    <property type="protein sequence ID" value="RIB12513.1"/>
    <property type="molecule type" value="Genomic_DNA"/>
</dbReference>
<dbReference type="AlphaFoldDB" id="A0A397UY94"/>
<comment type="caution">
    <text evidence="1">The sequence shown here is derived from an EMBL/GenBank/DDBJ whole genome shotgun (WGS) entry which is preliminary data.</text>
</comment>
<evidence type="ECO:0000313" key="1">
    <source>
        <dbReference type="EMBL" id="RIB12513.1"/>
    </source>
</evidence>
<reference evidence="1 2" key="1">
    <citation type="submission" date="2018-06" db="EMBL/GenBank/DDBJ databases">
        <title>Comparative genomics reveals the genomic features of Rhizophagus irregularis, R. cerebriforme, R. diaphanum and Gigaspora rosea, and their symbiotic lifestyle signature.</title>
        <authorList>
            <person name="Morin E."/>
            <person name="San Clemente H."/>
            <person name="Chen E.C.H."/>
            <person name="De La Providencia I."/>
            <person name="Hainaut M."/>
            <person name="Kuo A."/>
            <person name="Kohler A."/>
            <person name="Murat C."/>
            <person name="Tang N."/>
            <person name="Roy S."/>
            <person name="Loubradou J."/>
            <person name="Henrissat B."/>
            <person name="Grigoriev I.V."/>
            <person name="Corradi N."/>
            <person name="Roux C."/>
            <person name="Martin F.M."/>
        </authorList>
    </citation>
    <scope>NUCLEOTIDE SEQUENCE [LARGE SCALE GENOMIC DNA]</scope>
    <source>
        <strain evidence="1 2">DAOM 194757</strain>
    </source>
</reference>
<accession>A0A397UY94</accession>
<keyword evidence="2" id="KW-1185">Reference proteome</keyword>
<gene>
    <name evidence="1" type="ORF">C2G38_2200481</name>
</gene>
<dbReference type="OrthoDB" id="2427034at2759"/>
<dbReference type="Proteomes" id="UP000266673">
    <property type="component" value="Unassembled WGS sequence"/>
</dbReference>
<evidence type="ECO:0000313" key="2">
    <source>
        <dbReference type="Proteomes" id="UP000266673"/>
    </source>
</evidence>